<gene>
    <name evidence="2" type="ORF">HaLaN_23078</name>
</gene>
<accession>A0A699ZT96</accession>
<evidence type="ECO:0000256" key="1">
    <source>
        <dbReference type="SAM" id="MobiDB-lite"/>
    </source>
</evidence>
<name>A0A699ZT96_HAELA</name>
<feature type="region of interest" description="Disordered" evidence="1">
    <location>
        <begin position="57"/>
        <end position="101"/>
    </location>
</feature>
<dbReference type="Proteomes" id="UP000485058">
    <property type="component" value="Unassembled WGS sequence"/>
</dbReference>
<evidence type="ECO:0000313" key="2">
    <source>
        <dbReference type="EMBL" id="GFH25155.1"/>
    </source>
</evidence>
<keyword evidence="3" id="KW-1185">Reference proteome</keyword>
<reference evidence="2 3" key="1">
    <citation type="submission" date="2020-02" db="EMBL/GenBank/DDBJ databases">
        <title>Draft genome sequence of Haematococcus lacustris strain NIES-144.</title>
        <authorList>
            <person name="Morimoto D."/>
            <person name="Nakagawa S."/>
            <person name="Yoshida T."/>
            <person name="Sawayama S."/>
        </authorList>
    </citation>
    <scope>NUCLEOTIDE SEQUENCE [LARGE SCALE GENOMIC DNA]</scope>
    <source>
        <strain evidence="2 3">NIES-144</strain>
    </source>
</reference>
<proteinExistence type="predicted"/>
<evidence type="ECO:0000313" key="3">
    <source>
        <dbReference type="Proteomes" id="UP000485058"/>
    </source>
</evidence>
<dbReference type="EMBL" id="BLLF01002736">
    <property type="protein sequence ID" value="GFH25155.1"/>
    <property type="molecule type" value="Genomic_DNA"/>
</dbReference>
<protein>
    <submittedName>
        <fullName evidence="2">Uncharacterized protein</fullName>
    </submittedName>
</protein>
<feature type="compositionally biased region" description="Low complexity" evidence="1">
    <location>
        <begin position="57"/>
        <end position="67"/>
    </location>
</feature>
<comment type="caution">
    <text evidence="2">The sequence shown here is derived from an EMBL/GenBank/DDBJ whole genome shotgun (WGS) entry which is preliminary data.</text>
</comment>
<dbReference type="AlphaFoldDB" id="A0A699ZT96"/>
<sequence length="101" mass="10921">MACGYGINAQSLELQAVNLDKGHVADLSKEANKQRRLLRMKQQGACVPMSRAVAAAPHPTSARAAKAWQKAWGWSPHPNLPTPLHPHPHGQGGPSLHQARQ</sequence>
<organism evidence="2 3">
    <name type="scientific">Haematococcus lacustris</name>
    <name type="common">Green alga</name>
    <name type="synonym">Haematococcus pluvialis</name>
    <dbReference type="NCBI Taxonomy" id="44745"/>
    <lineage>
        <taxon>Eukaryota</taxon>
        <taxon>Viridiplantae</taxon>
        <taxon>Chlorophyta</taxon>
        <taxon>core chlorophytes</taxon>
        <taxon>Chlorophyceae</taxon>
        <taxon>CS clade</taxon>
        <taxon>Chlamydomonadales</taxon>
        <taxon>Haematococcaceae</taxon>
        <taxon>Haematococcus</taxon>
    </lineage>
</organism>